<organism evidence="3 4">
    <name type="scientific">Hydrogenophaga bisanensis</name>
    <dbReference type="NCBI Taxonomy" id="439611"/>
    <lineage>
        <taxon>Bacteria</taxon>
        <taxon>Pseudomonadati</taxon>
        <taxon>Pseudomonadota</taxon>
        <taxon>Betaproteobacteria</taxon>
        <taxon>Burkholderiales</taxon>
        <taxon>Comamonadaceae</taxon>
        <taxon>Hydrogenophaga</taxon>
    </lineage>
</organism>
<reference evidence="4" key="1">
    <citation type="journal article" date="2019" name="Int. J. Syst. Evol. Microbiol.">
        <title>The Global Catalogue of Microorganisms (GCM) 10K type strain sequencing project: providing services to taxonomists for standard genome sequencing and annotation.</title>
        <authorList>
            <consortium name="The Broad Institute Genomics Platform"/>
            <consortium name="The Broad Institute Genome Sequencing Center for Infectious Disease"/>
            <person name="Wu L."/>
            <person name="Ma J."/>
        </authorList>
    </citation>
    <scope>NUCLEOTIDE SEQUENCE [LARGE SCALE GENOMIC DNA]</scope>
    <source>
        <strain evidence="4">CCUG 54518</strain>
    </source>
</reference>
<dbReference type="SUPFAM" id="SSF109604">
    <property type="entry name" value="HD-domain/PDEase-like"/>
    <property type="match status" value="1"/>
</dbReference>
<feature type="transmembrane region" description="Helical" evidence="1">
    <location>
        <begin position="66"/>
        <end position="86"/>
    </location>
</feature>
<dbReference type="EMBL" id="JBHTBX010000002">
    <property type="protein sequence ID" value="MFC7433863.1"/>
    <property type="molecule type" value="Genomic_DNA"/>
</dbReference>
<keyword evidence="1" id="KW-0812">Transmembrane</keyword>
<gene>
    <name evidence="3" type="ORF">ACFQNJ_05000</name>
</gene>
<evidence type="ECO:0000256" key="1">
    <source>
        <dbReference type="SAM" id="Phobius"/>
    </source>
</evidence>
<dbReference type="RefSeq" id="WP_382254413.1">
    <property type="nucleotide sequence ID" value="NZ_JBHTBX010000002.1"/>
</dbReference>
<dbReference type="Gene3D" id="3.30.450.20">
    <property type="entry name" value="PAS domain"/>
    <property type="match status" value="1"/>
</dbReference>
<dbReference type="CDD" id="cd00077">
    <property type="entry name" value="HDc"/>
    <property type="match status" value="1"/>
</dbReference>
<dbReference type="SMART" id="SM00471">
    <property type="entry name" value="HDc"/>
    <property type="match status" value="1"/>
</dbReference>
<proteinExistence type="predicted"/>
<feature type="transmembrane region" description="Helical" evidence="1">
    <location>
        <begin position="106"/>
        <end position="125"/>
    </location>
</feature>
<evidence type="ECO:0000313" key="4">
    <source>
        <dbReference type="Proteomes" id="UP001596495"/>
    </source>
</evidence>
<dbReference type="PROSITE" id="PS51832">
    <property type="entry name" value="HD_GYP"/>
    <property type="match status" value="1"/>
</dbReference>
<keyword evidence="1" id="KW-1133">Transmembrane helix</keyword>
<sequence>MAANTVWLDIERRILYSFWLAIPLLLLIRLYNTGGNPSDPVVWMLGTAFALTAIESRRLSIQKVHGPAGTGLILMGYASIGASAWVTNPAAAAMWPVLTFLAFIRLKPWQASALAGASLAVFVLIMTARESVTSFQIYRTITIGSVIIIIFQIFFSLMRQTLEDLHSTRTTLNNSIRSLVYGVMLVDADGKITVSNQRVSELLDLPDDLIKAGVPEADLLTFLRRRGELTAQSVETIQLYDRQWRSIPSETDDDGAKESLLARLGQGEVFGYYIRKNNKGRYLKVTVAPADDGGHIRTYEDVTDSVLVNRQMLSVIQDMHQLRRKDHARSREQVIEALSKLAKYRDEETGEHIVRTQLYIRALADGLRAMNAYSDQLNESFVETTVKAAPMHDLGKIGIPDAILKKPGRLTDDEMQIMRTHALIGEATLNAMRDSNEDPQSVVSVAARIAGGHHENWDGSGYPRHLQAHQIPLEARLMALADNYDALTTTRVYKKSWTHEEASEEIKKLSGAKFDPLLVDAFLLQEDQFRAIALRFKDTAAAPVSGTMPTPA</sequence>
<feature type="transmembrane region" description="Helical" evidence="1">
    <location>
        <begin position="137"/>
        <end position="158"/>
    </location>
</feature>
<feature type="transmembrane region" description="Helical" evidence="1">
    <location>
        <begin position="37"/>
        <end position="54"/>
    </location>
</feature>
<feature type="transmembrane region" description="Helical" evidence="1">
    <location>
        <begin position="14"/>
        <end position="31"/>
    </location>
</feature>
<keyword evidence="4" id="KW-1185">Reference proteome</keyword>
<dbReference type="Pfam" id="PF12860">
    <property type="entry name" value="PAS_7"/>
    <property type="match status" value="1"/>
</dbReference>
<feature type="domain" description="HD-GYP" evidence="2">
    <location>
        <begin position="327"/>
        <end position="538"/>
    </location>
</feature>
<evidence type="ECO:0000313" key="3">
    <source>
        <dbReference type="EMBL" id="MFC7433863.1"/>
    </source>
</evidence>
<comment type="caution">
    <text evidence="3">The sequence shown here is derived from an EMBL/GenBank/DDBJ whole genome shotgun (WGS) entry which is preliminary data.</text>
</comment>
<dbReference type="Gene3D" id="1.10.3210.10">
    <property type="entry name" value="Hypothetical protein af1432"/>
    <property type="match status" value="1"/>
</dbReference>
<dbReference type="Pfam" id="PF13487">
    <property type="entry name" value="HD_5"/>
    <property type="match status" value="1"/>
</dbReference>
<dbReference type="PANTHER" id="PTHR45228:SF5">
    <property type="entry name" value="CYCLIC DI-GMP PHOSPHODIESTERASE VC_1348-RELATED"/>
    <property type="match status" value="1"/>
</dbReference>
<dbReference type="InterPro" id="IPR003607">
    <property type="entry name" value="HD/PDEase_dom"/>
</dbReference>
<name>A0ABW2R600_9BURK</name>
<keyword evidence="1" id="KW-0472">Membrane</keyword>
<dbReference type="InterPro" id="IPR052020">
    <property type="entry name" value="Cyclic_di-GMP/3'3'-cGAMP_PDE"/>
</dbReference>
<dbReference type="InterPro" id="IPR037522">
    <property type="entry name" value="HD_GYP_dom"/>
</dbReference>
<protein>
    <submittedName>
        <fullName evidence="3">HD domain-containing phosphohydrolase</fullName>
    </submittedName>
</protein>
<dbReference type="Proteomes" id="UP001596495">
    <property type="component" value="Unassembled WGS sequence"/>
</dbReference>
<dbReference type="PANTHER" id="PTHR45228">
    <property type="entry name" value="CYCLIC DI-GMP PHOSPHODIESTERASE TM_0186-RELATED"/>
    <property type="match status" value="1"/>
</dbReference>
<accession>A0ABW2R600</accession>
<evidence type="ECO:0000259" key="2">
    <source>
        <dbReference type="PROSITE" id="PS51832"/>
    </source>
</evidence>